<dbReference type="Gene3D" id="3.40.50.720">
    <property type="entry name" value="NAD(P)-binding Rossmann-like Domain"/>
    <property type="match status" value="1"/>
</dbReference>
<feature type="binding site" evidence="3">
    <location>
        <begin position="6"/>
        <end position="11"/>
    </location>
    <ligand>
        <name>NADP(+)</name>
        <dbReference type="ChEBI" id="CHEBI:58349"/>
    </ligand>
</feature>
<evidence type="ECO:0000259" key="5">
    <source>
        <dbReference type="Pfam" id="PF14748"/>
    </source>
</evidence>
<evidence type="ECO:0000256" key="3">
    <source>
        <dbReference type="PIRSR" id="PIRSR000193-1"/>
    </source>
</evidence>
<accession>A0A4R4EBJ0</accession>
<keyword evidence="2" id="KW-0028">Amino-acid biosynthesis</keyword>
<comment type="similarity">
    <text evidence="1 2">Belongs to the pyrroline-5-carboxylate reductase family.</text>
</comment>
<comment type="function">
    <text evidence="2">Catalyzes the reduction of 1-pyrroline-5-carboxylate (PCA) to L-proline.</text>
</comment>
<comment type="pathway">
    <text evidence="2">Amino-acid biosynthesis; L-proline biosynthesis; L-proline from L-glutamate 5-semialdehyde: step 1/1.</text>
</comment>
<reference evidence="6 7" key="1">
    <citation type="submission" date="2019-03" db="EMBL/GenBank/DDBJ databases">
        <authorList>
            <person name="Kim M.K.M."/>
        </authorList>
    </citation>
    <scope>NUCLEOTIDE SEQUENCE [LARGE SCALE GENOMIC DNA]</scope>
    <source>
        <strain evidence="6 7">18JY21-1</strain>
    </source>
</reference>
<name>A0A4R4EBJ0_9BACL</name>
<sequence length="271" mass="29883">MKIGFIGTGSMGSILIDAFIHSGALLPTDMVISNRTIDKAKQLADKHTGLEVAKSNIEVMLKCDLIFLCVKPKEYKNVIDEIRTISLDSQIIVSITSAVLIEHLEEWLPCKIAKVIPSITNYVRSGATLCMYSERMLEEDVRVIEDLLAYISKPLRVDEAYTRICSDISSCGPAFMAFFLQKFIDAAILKTGISRELATELASEMLYGTGMLLTSGGMDPTTLQQKVSVPGGITAEGLSMMENELDGMFIELVHTTHAKYEEELAKVKSLF</sequence>
<dbReference type="Pfam" id="PF14748">
    <property type="entry name" value="P5CR_dimer"/>
    <property type="match status" value="1"/>
</dbReference>
<dbReference type="InterPro" id="IPR029036">
    <property type="entry name" value="P5CR_dimer"/>
</dbReference>
<proteinExistence type="inferred from homology"/>
<keyword evidence="2" id="KW-0641">Proline biosynthesis</keyword>
<evidence type="ECO:0000313" key="6">
    <source>
        <dbReference type="EMBL" id="TCZ77256.1"/>
    </source>
</evidence>
<dbReference type="SUPFAM" id="SSF51735">
    <property type="entry name" value="NAD(P)-binding Rossmann-fold domains"/>
    <property type="match status" value="1"/>
</dbReference>
<keyword evidence="2" id="KW-0963">Cytoplasm</keyword>
<dbReference type="Proteomes" id="UP000295418">
    <property type="component" value="Unassembled WGS sequence"/>
</dbReference>
<dbReference type="UniPathway" id="UPA00098">
    <property type="reaction ID" value="UER00361"/>
</dbReference>
<dbReference type="InterPro" id="IPR000304">
    <property type="entry name" value="Pyrroline-COOH_reductase"/>
</dbReference>
<gene>
    <name evidence="2" type="primary">proC</name>
    <name evidence="6" type="ORF">E0485_11270</name>
</gene>
<keyword evidence="2" id="KW-0560">Oxidoreductase</keyword>
<comment type="catalytic activity">
    <reaction evidence="2">
        <text>L-proline + NADP(+) = (S)-1-pyrroline-5-carboxylate + NADPH + 2 H(+)</text>
        <dbReference type="Rhea" id="RHEA:14109"/>
        <dbReference type="ChEBI" id="CHEBI:15378"/>
        <dbReference type="ChEBI" id="CHEBI:17388"/>
        <dbReference type="ChEBI" id="CHEBI:57783"/>
        <dbReference type="ChEBI" id="CHEBI:58349"/>
        <dbReference type="ChEBI" id="CHEBI:60039"/>
        <dbReference type="EC" id="1.5.1.2"/>
    </reaction>
</comment>
<dbReference type="NCBIfam" id="NF005814">
    <property type="entry name" value="PRK07680.1"/>
    <property type="match status" value="1"/>
</dbReference>
<dbReference type="InterPro" id="IPR028939">
    <property type="entry name" value="P5C_Rdtase_cat_N"/>
</dbReference>
<comment type="caution">
    <text evidence="6">The sequence shown here is derived from an EMBL/GenBank/DDBJ whole genome shotgun (WGS) entry which is preliminary data.</text>
</comment>
<dbReference type="SUPFAM" id="SSF48179">
    <property type="entry name" value="6-phosphogluconate dehydrogenase C-terminal domain-like"/>
    <property type="match status" value="1"/>
</dbReference>
<dbReference type="PIRSF" id="PIRSF000193">
    <property type="entry name" value="Pyrrol-5-carb_rd"/>
    <property type="match status" value="1"/>
</dbReference>
<keyword evidence="2 3" id="KW-0521">NADP</keyword>
<evidence type="ECO:0000256" key="1">
    <source>
        <dbReference type="ARBA" id="ARBA00005525"/>
    </source>
</evidence>
<feature type="binding site" evidence="3">
    <location>
        <position position="56"/>
    </location>
    <ligand>
        <name>NADPH</name>
        <dbReference type="ChEBI" id="CHEBI:57783"/>
    </ligand>
</feature>
<dbReference type="RefSeq" id="WP_132418357.1">
    <property type="nucleotide sequence ID" value="NZ_SKFG01000010.1"/>
</dbReference>
<dbReference type="GO" id="GO:0004735">
    <property type="term" value="F:pyrroline-5-carboxylate reductase activity"/>
    <property type="evidence" value="ECO:0007669"/>
    <property type="project" value="UniProtKB-UniRule"/>
</dbReference>
<dbReference type="PANTHER" id="PTHR11645:SF51">
    <property type="entry name" value="COME OPERON PROTEIN 4"/>
    <property type="match status" value="1"/>
</dbReference>
<dbReference type="GO" id="GO:0005737">
    <property type="term" value="C:cytoplasm"/>
    <property type="evidence" value="ECO:0007669"/>
    <property type="project" value="UniProtKB-SubCell"/>
</dbReference>
<feature type="domain" description="Pyrroline-5-carboxylate reductase catalytic N-terminal" evidence="4">
    <location>
        <begin position="2"/>
        <end position="96"/>
    </location>
</feature>
<evidence type="ECO:0000259" key="4">
    <source>
        <dbReference type="Pfam" id="PF03807"/>
    </source>
</evidence>
<dbReference type="PANTHER" id="PTHR11645">
    <property type="entry name" value="PYRROLINE-5-CARBOXYLATE REDUCTASE"/>
    <property type="match status" value="1"/>
</dbReference>
<dbReference type="InterPro" id="IPR036291">
    <property type="entry name" value="NAD(P)-bd_dom_sf"/>
</dbReference>
<feature type="domain" description="Pyrroline-5-carboxylate reductase dimerisation" evidence="5">
    <location>
        <begin position="159"/>
        <end position="262"/>
    </location>
</feature>
<evidence type="ECO:0000256" key="2">
    <source>
        <dbReference type="HAMAP-Rule" id="MF_01925"/>
    </source>
</evidence>
<dbReference type="InterPro" id="IPR053790">
    <property type="entry name" value="P5CR-like_CS"/>
</dbReference>
<dbReference type="GO" id="GO:0055129">
    <property type="term" value="P:L-proline biosynthetic process"/>
    <property type="evidence" value="ECO:0007669"/>
    <property type="project" value="UniProtKB-UniRule"/>
</dbReference>
<dbReference type="Gene3D" id="1.10.3730.10">
    <property type="entry name" value="ProC C-terminal domain-like"/>
    <property type="match status" value="1"/>
</dbReference>
<dbReference type="EMBL" id="SKFG01000010">
    <property type="protein sequence ID" value="TCZ77256.1"/>
    <property type="molecule type" value="Genomic_DNA"/>
</dbReference>
<dbReference type="Pfam" id="PF03807">
    <property type="entry name" value="F420_oxidored"/>
    <property type="match status" value="1"/>
</dbReference>
<dbReference type="EC" id="1.5.1.2" evidence="2"/>
<comment type="subcellular location">
    <subcellularLocation>
        <location evidence="2">Cytoplasm</location>
    </subcellularLocation>
</comment>
<protein>
    <recommendedName>
        <fullName evidence="2">Pyrroline-5-carboxylate reductase</fullName>
        <shortName evidence="2">P5C reductase</shortName>
        <shortName evidence="2">P5CR</shortName>
        <ecNumber evidence="2">1.5.1.2</ecNumber>
    </recommendedName>
    <alternativeName>
        <fullName evidence="2">PCA reductase</fullName>
    </alternativeName>
</protein>
<dbReference type="PROSITE" id="PS00521">
    <property type="entry name" value="P5CR"/>
    <property type="match status" value="1"/>
</dbReference>
<dbReference type="AlphaFoldDB" id="A0A4R4EBJ0"/>
<dbReference type="HAMAP" id="MF_01925">
    <property type="entry name" value="P5C_reductase"/>
    <property type="match status" value="1"/>
</dbReference>
<organism evidence="6 7">
    <name type="scientific">Paenibacillus albiflavus</name>
    <dbReference type="NCBI Taxonomy" id="2545760"/>
    <lineage>
        <taxon>Bacteria</taxon>
        <taxon>Bacillati</taxon>
        <taxon>Bacillota</taxon>
        <taxon>Bacilli</taxon>
        <taxon>Bacillales</taxon>
        <taxon>Paenibacillaceae</taxon>
        <taxon>Paenibacillus</taxon>
    </lineage>
</organism>
<dbReference type="OrthoDB" id="9805754at2"/>
<evidence type="ECO:0000313" key="7">
    <source>
        <dbReference type="Proteomes" id="UP000295418"/>
    </source>
</evidence>
<comment type="catalytic activity">
    <reaction evidence="2">
        <text>L-proline + NAD(+) = (S)-1-pyrroline-5-carboxylate + NADH + 2 H(+)</text>
        <dbReference type="Rhea" id="RHEA:14105"/>
        <dbReference type="ChEBI" id="CHEBI:15378"/>
        <dbReference type="ChEBI" id="CHEBI:17388"/>
        <dbReference type="ChEBI" id="CHEBI:57540"/>
        <dbReference type="ChEBI" id="CHEBI:57945"/>
        <dbReference type="ChEBI" id="CHEBI:60039"/>
        <dbReference type="EC" id="1.5.1.2"/>
    </reaction>
</comment>
<keyword evidence="7" id="KW-1185">Reference proteome</keyword>
<dbReference type="InterPro" id="IPR008927">
    <property type="entry name" value="6-PGluconate_DH-like_C_sf"/>
</dbReference>